<dbReference type="EMBL" id="MU254274">
    <property type="protein sequence ID" value="KAG9241090.1"/>
    <property type="molecule type" value="Genomic_DNA"/>
</dbReference>
<proteinExistence type="predicted"/>
<evidence type="ECO:0008006" key="4">
    <source>
        <dbReference type="Google" id="ProtNLM"/>
    </source>
</evidence>
<reference evidence="2" key="1">
    <citation type="journal article" date="2021" name="IMA Fungus">
        <title>Genomic characterization of three marine fungi, including Emericellopsis atlantica sp. nov. with signatures of a generalist lifestyle and marine biomass degradation.</title>
        <authorList>
            <person name="Hagestad O.C."/>
            <person name="Hou L."/>
            <person name="Andersen J.H."/>
            <person name="Hansen E.H."/>
            <person name="Altermark B."/>
            <person name="Li C."/>
            <person name="Kuhnert E."/>
            <person name="Cox R.J."/>
            <person name="Crous P.W."/>
            <person name="Spatafora J.W."/>
            <person name="Lail K."/>
            <person name="Amirebrahimi M."/>
            <person name="Lipzen A."/>
            <person name="Pangilinan J."/>
            <person name="Andreopoulos W."/>
            <person name="Hayes R.D."/>
            <person name="Ng V."/>
            <person name="Grigoriev I.V."/>
            <person name="Jackson S.A."/>
            <person name="Sutton T.D.S."/>
            <person name="Dobson A.D.W."/>
            <person name="Rama T."/>
        </authorList>
    </citation>
    <scope>NUCLEOTIDE SEQUENCE</scope>
    <source>
        <strain evidence="2">TRa3180A</strain>
    </source>
</reference>
<accession>A0A9P7YWL7</accession>
<feature type="compositionally biased region" description="Basic residues" evidence="1">
    <location>
        <begin position="58"/>
        <end position="67"/>
    </location>
</feature>
<dbReference type="OrthoDB" id="5280547at2759"/>
<evidence type="ECO:0000256" key="1">
    <source>
        <dbReference type="SAM" id="MobiDB-lite"/>
    </source>
</evidence>
<gene>
    <name evidence="2" type="ORF">BJ878DRAFT_578529</name>
</gene>
<dbReference type="PANTHER" id="PTHR38791">
    <property type="entry name" value="ZN(II)2CYS6 TRANSCRIPTION FACTOR (EUROFUNG)-RELATED-RELATED"/>
    <property type="match status" value="1"/>
</dbReference>
<dbReference type="InterPro" id="IPR053175">
    <property type="entry name" value="DHMBA_Reg_Transcription_Factor"/>
</dbReference>
<dbReference type="Proteomes" id="UP000887226">
    <property type="component" value="Unassembled WGS sequence"/>
</dbReference>
<evidence type="ECO:0000313" key="3">
    <source>
        <dbReference type="Proteomes" id="UP000887226"/>
    </source>
</evidence>
<dbReference type="AlphaFoldDB" id="A0A9P7YWL7"/>
<feature type="compositionally biased region" description="Polar residues" evidence="1">
    <location>
        <begin position="68"/>
        <end position="81"/>
    </location>
</feature>
<keyword evidence="3" id="KW-1185">Reference proteome</keyword>
<protein>
    <recommendedName>
        <fullName evidence="4">Zn(2)-C6 fungal-type domain-containing protein</fullName>
    </recommendedName>
</protein>
<sequence>MLLQSPTRRIKCDLVDLECSQCIGADKTCLWYRSQTHLMFRDENVKVLQKVKTTSKPQAKKKSHRNASRTASSNPYGLQLPLSTDATSNAGRVDASDDIFFGGNTSASSIHDNVIEPELTSGLLPAAIEDEGVAFFFTHFVAAISPTIGPSEDPRKAPFWSWMSSSSHFFNAVSCNIAEADLQGALKTVMVSTILCGGKIRKRSVSTEEPLLRMQLQLAFAVWSMDRANAQGMEDMPAAETVGIISLFMKMSQTGDMASSYPRDIIQRALRFEGDCQDWERQFSSVWRYNTIMINGTEKELYGDRYHMYRDILTARISNHYRWCRMLVYNITLQIARILLGSYKYTDLRTESFEITASRAVGKFCENRHTMGAAYALELVPITQKAHGWRELCPWSSDVLGEAASYFKRTRIRKLPDPDRLSTPTSPPSAPLTLDWVID</sequence>
<evidence type="ECO:0000313" key="2">
    <source>
        <dbReference type="EMBL" id="KAG9241090.1"/>
    </source>
</evidence>
<organism evidence="2 3">
    <name type="scientific">Calycina marina</name>
    <dbReference type="NCBI Taxonomy" id="1763456"/>
    <lineage>
        <taxon>Eukaryota</taxon>
        <taxon>Fungi</taxon>
        <taxon>Dikarya</taxon>
        <taxon>Ascomycota</taxon>
        <taxon>Pezizomycotina</taxon>
        <taxon>Leotiomycetes</taxon>
        <taxon>Helotiales</taxon>
        <taxon>Pezizellaceae</taxon>
        <taxon>Calycina</taxon>
    </lineage>
</organism>
<name>A0A9P7YWL7_9HELO</name>
<comment type="caution">
    <text evidence="2">The sequence shown here is derived from an EMBL/GenBank/DDBJ whole genome shotgun (WGS) entry which is preliminary data.</text>
</comment>
<dbReference type="PANTHER" id="PTHR38791:SF5">
    <property type="entry name" value="TRANSCRIPTION FACTOR DBAG-RELATED"/>
    <property type="match status" value="1"/>
</dbReference>
<feature type="region of interest" description="Disordered" evidence="1">
    <location>
        <begin position="52"/>
        <end position="81"/>
    </location>
</feature>